<dbReference type="RefSeq" id="WP_087158210.1">
    <property type="nucleotide sequence ID" value="NZ_NFKM01000002.1"/>
</dbReference>
<dbReference type="Pfam" id="PF13238">
    <property type="entry name" value="AAA_18"/>
    <property type="match status" value="1"/>
</dbReference>
<keyword evidence="2" id="KW-1185">Reference proteome</keyword>
<keyword evidence="1" id="KW-0808">Transferase</keyword>
<dbReference type="GO" id="GO:0016301">
    <property type="term" value="F:kinase activity"/>
    <property type="evidence" value="ECO:0007669"/>
    <property type="project" value="UniProtKB-KW"/>
</dbReference>
<keyword evidence="1" id="KW-0418">Kinase</keyword>
<organism evidence="1 2">
    <name type="scientific">Faecalitalea cylindroides</name>
    <dbReference type="NCBI Taxonomy" id="39483"/>
    <lineage>
        <taxon>Bacteria</taxon>
        <taxon>Bacillati</taxon>
        <taxon>Bacillota</taxon>
        <taxon>Erysipelotrichia</taxon>
        <taxon>Erysipelotrichales</taxon>
        <taxon>Erysipelotrichaceae</taxon>
        <taxon>Faecalitalea</taxon>
    </lineage>
</organism>
<proteinExistence type="predicted"/>
<gene>
    <name evidence="1" type="ORF">B5F14_01205</name>
</gene>
<dbReference type="Gene3D" id="3.40.50.300">
    <property type="entry name" value="P-loop containing nucleotide triphosphate hydrolases"/>
    <property type="match status" value="1"/>
</dbReference>
<comment type="caution">
    <text evidence="1">The sequence shown here is derived from an EMBL/GenBank/DDBJ whole genome shotgun (WGS) entry which is preliminary data.</text>
</comment>
<dbReference type="SUPFAM" id="SSF52540">
    <property type="entry name" value="P-loop containing nucleoside triphosphate hydrolases"/>
    <property type="match status" value="1"/>
</dbReference>
<dbReference type="InterPro" id="IPR027417">
    <property type="entry name" value="P-loop_NTPase"/>
</dbReference>
<protein>
    <submittedName>
        <fullName evidence="1">Nucleotide kinase</fullName>
    </submittedName>
</protein>
<name>A0A1Y4M354_9FIRM</name>
<dbReference type="AlphaFoldDB" id="A0A1Y4M354"/>
<sequence>MKHVYLIGGPMGIGKSTICNQLNQDLDHSVFLDGDWCWNMDPFIVNQDTKNMVLDNITHCLNNFIHTPGIENIIFCWVMHKQDIIDKIIQKLDTEGVDIHLISLICEEEELIKRMLIDRRDNQTIRKSLQYLELYKDLDTQKIDVTTLDVQKTIDKIKR</sequence>
<dbReference type="EMBL" id="NFKM01000002">
    <property type="protein sequence ID" value="OUP61781.1"/>
    <property type="molecule type" value="Genomic_DNA"/>
</dbReference>
<dbReference type="Proteomes" id="UP000195447">
    <property type="component" value="Unassembled WGS sequence"/>
</dbReference>
<evidence type="ECO:0000313" key="1">
    <source>
        <dbReference type="EMBL" id="OUP61781.1"/>
    </source>
</evidence>
<reference evidence="2" key="1">
    <citation type="submission" date="2017-04" db="EMBL/GenBank/DDBJ databases">
        <title>Function of individual gut microbiota members based on whole genome sequencing of pure cultures obtained from chicken caecum.</title>
        <authorList>
            <person name="Medvecky M."/>
            <person name="Cejkova D."/>
            <person name="Polansky O."/>
            <person name="Karasova D."/>
            <person name="Kubasova T."/>
            <person name="Cizek A."/>
            <person name="Rychlik I."/>
        </authorList>
    </citation>
    <scope>NUCLEOTIDE SEQUENCE [LARGE SCALE GENOMIC DNA]</scope>
    <source>
        <strain evidence="2">An178</strain>
    </source>
</reference>
<evidence type="ECO:0000313" key="2">
    <source>
        <dbReference type="Proteomes" id="UP000195447"/>
    </source>
</evidence>
<accession>A0A1Y4M354</accession>